<name>A0A544TW51_9BACI</name>
<dbReference type="RefSeq" id="WP_142640791.1">
    <property type="nucleotide sequence ID" value="NZ_VDGI01000001.1"/>
</dbReference>
<dbReference type="EMBL" id="VDGI01000001">
    <property type="protein sequence ID" value="TQR21666.1"/>
    <property type="molecule type" value="Genomic_DNA"/>
</dbReference>
<comment type="caution">
    <text evidence="2">The sequence shown here is derived from an EMBL/GenBank/DDBJ whole genome shotgun (WGS) entry which is preliminary data.</text>
</comment>
<evidence type="ECO:0000313" key="3">
    <source>
        <dbReference type="Proteomes" id="UP000316626"/>
    </source>
</evidence>
<dbReference type="OrthoDB" id="9771073at2"/>
<dbReference type="Proteomes" id="UP000316626">
    <property type="component" value="Unassembled WGS sequence"/>
</dbReference>
<organism evidence="2 3">
    <name type="scientific">Psychrobacillus vulpis</name>
    <dbReference type="NCBI Taxonomy" id="2325572"/>
    <lineage>
        <taxon>Bacteria</taxon>
        <taxon>Bacillati</taxon>
        <taxon>Bacillota</taxon>
        <taxon>Bacilli</taxon>
        <taxon>Bacillales</taxon>
        <taxon>Bacillaceae</taxon>
        <taxon>Psychrobacillus</taxon>
    </lineage>
</organism>
<dbReference type="InterPro" id="IPR001509">
    <property type="entry name" value="Epimerase_deHydtase"/>
</dbReference>
<accession>A0A544TW51</accession>
<dbReference type="SUPFAM" id="SSF51735">
    <property type="entry name" value="NAD(P)-binding Rossmann-fold domains"/>
    <property type="match status" value="1"/>
</dbReference>
<reference evidence="2 3" key="1">
    <citation type="submission" date="2019-06" db="EMBL/GenBank/DDBJ databases">
        <title>Psychrobacillus vulpis sp. nov., a new species isolated from feces of a red fox that inhabits in The Tablas de Daimiel Natural Park, Albacete, Spain.</title>
        <authorList>
            <person name="Rodriguez M."/>
            <person name="Reina J.C."/>
            <person name="Bejar V."/>
            <person name="Llamas I."/>
        </authorList>
    </citation>
    <scope>NUCLEOTIDE SEQUENCE [LARGE SCALE GENOMIC DNA]</scope>
    <source>
        <strain evidence="2 3">Z8</strain>
    </source>
</reference>
<dbReference type="Gene3D" id="3.90.25.10">
    <property type="entry name" value="UDP-galactose 4-epimerase, domain 1"/>
    <property type="match status" value="1"/>
</dbReference>
<sequence length="113" mass="13091">MKTIVTAQSKVKKLIFTSNSDVYANIYRKLPNKNDDSFKATHRGLSKSTAKSYIRLFYELYRQSFTILRYAIVYGPRQVLKREDGVISVFFDSNNKGEIIMINPYSDSKCMLT</sequence>
<proteinExistence type="predicted"/>
<dbReference type="Gene3D" id="3.40.50.720">
    <property type="entry name" value="NAD(P)-binding Rossmann-like Domain"/>
    <property type="match status" value="1"/>
</dbReference>
<gene>
    <name evidence="2" type="ORF">FG384_01540</name>
</gene>
<feature type="domain" description="NAD-dependent epimerase/dehydratase" evidence="1">
    <location>
        <begin position="7"/>
        <end position="101"/>
    </location>
</feature>
<dbReference type="Pfam" id="PF01370">
    <property type="entry name" value="Epimerase"/>
    <property type="match status" value="1"/>
</dbReference>
<protein>
    <submittedName>
        <fullName evidence="2">NAD-dependent epimerase/dehydratase family protein</fullName>
    </submittedName>
</protein>
<dbReference type="AlphaFoldDB" id="A0A544TW51"/>
<evidence type="ECO:0000259" key="1">
    <source>
        <dbReference type="Pfam" id="PF01370"/>
    </source>
</evidence>
<evidence type="ECO:0000313" key="2">
    <source>
        <dbReference type="EMBL" id="TQR21666.1"/>
    </source>
</evidence>
<keyword evidence="3" id="KW-1185">Reference proteome</keyword>
<dbReference type="InterPro" id="IPR036291">
    <property type="entry name" value="NAD(P)-bd_dom_sf"/>
</dbReference>